<comment type="caution">
    <text evidence="1">The sequence shown here is derived from an EMBL/GenBank/DDBJ whole genome shotgun (WGS) entry which is preliminary data.</text>
</comment>
<keyword evidence="1" id="KW-0489">Methyltransferase</keyword>
<keyword evidence="1" id="KW-0808">Transferase</keyword>
<reference evidence="2" key="1">
    <citation type="submission" date="2023-07" db="EMBL/GenBank/DDBJ databases">
        <title>30 novel species of actinomycetes from the DSMZ collection.</title>
        <authorList>
            <person name="Nouioui I."/>
        </authorList>
    </citation>
    <scope>NUCLEOTIDE SEQUENCE [LARGE SCALE GENOMIC DNA]</scope>
    <source>
        <strain evidence="2">DSM 44743</strain>
    </source>
</reference>
<dbReference type="GO" id="GO:0032259">
    <property type="term" value="P:methylation"/>
    <property type="evidence" value="ECO:0007669"/>
    <property type="project" value="UniProtKB-KW"/>
</dbReference>
<dbReference type="Pfam" id="PF13578">
    <property type="entry name" value="Methyltransf_24"/>
    <property type="match status" value="1"/>
</dbReference>
<dbReference type="EC" id="2.1.1.-" evidence="1"/>
<evidence type="ECO:0000313" key="2">
    <source>
        <dbReference type="Proteomes" id="UP001183390"/>
    </source>
</evidence>
<sequence length="234" mass="26815">MEDIDLSLVGDLYRRYRTPLAKVRDEQRAFLRATAGRMTPQLDDLEAEITYLLLRENRPQTVMELGTFHGWSTTWILSALRDNGTGTLHSFDIVDHVASNVPKELAEGRWHFHQGDIRESLDRVPTDIGHLFVDAAHNGRFARWYLSELFPKVAPGTPVSVHDVFHGRRALPFTEGAVVLSWLRRTGTDHLTVSRRRAPASYTALMELREELGLGEPVRDRTRNPMIFFRMPKS</sequence>
<dbReference type="EMBL" id="JAVREP010000009">
    <property type="protein sequence ID" value="MDT0329860.1"/>
    <property type="molecule type" value="Genomic_DNA"/>
</dbReference>
<dbReference type="InterPro" id="IPR029063">
    <property type="entry name" value="SAM-dependent_MTases_sf"/>
</dbReference>
<keyword evidence="2" id="KW-1185">Reference proteome</keyword>
<protein>
    <submittedName>
        <fullName evidence="1">Class I SAM-dependent methyltransferase</fullName>
        <ecNumber evidence="1">2.1.1.-</ecNumber>
    </submittedName>
</protein>
<organism evidence="1 2">
    <name type="scientific">Nocardiopsis lambiniae</name>
    <dbReference type="NCBI Taxonomy" id="3075539"/>
    <lineage>
        <taxon>Bacteria</taxon>
        <taxon>Bacillati</taxon>
        <taxon>Actinomycetota</taxon>
        <taxon>Actinomycetes</taxon>
        <taxon>Streptosporangiales</taxon>
        <taxon>Nocardiopsidaceae</taxon>
        <taxon>Nocardiopsis</taxon>
    </lineage>
</organism>
<dbReference type="RefSeq" id="WP_311512464.1">
    <property type="nucleotide sequence ID" value="NZ_JAVREP010000009.1"/>
</dbReference>
<proteinExistence type="predicted"/>
<dbReference type="GO" id="GO:0008168">
    <property type="term" value="F:methyltransferase activity"/>
    <property type="evidence" value="ECO:0007669"/>
    <property type="project" value="UniProtKB-KW"/>
</dbReference>
<gene>
    <name evidence="1" type="ORF">RM479_15720</name>
</gene>
<accession>A0ABU2MBA2</accession>
<dbReference type="Proteomes" id="UP001183390">
    <property type="component" value="Unassembled WGS sequence"/>
</dbReference>
<name>A0ABU2MBA2_9ACTN</name>
<dbReference type="SUPFAM" id="SSF53335">
    <property type="entry name" value="S-adenosyl-L-methionine-dependent methyltransferases"/>
    <property type="match status" value="1"/>
</dbReference>
<dbReference type="Gene3D" id="3.40.50.150">
    <property type="entry name" value="Vaccinia Virus protein VP39"/>
    <property type="match status" value="1"/>
</dbReference>
<evidence type="ECO:0000313" key="1">
    <source>
        <dbReference type="EMBL" id="MDT0329860.1"/>
    </source>
</evidence>